<dbReference type="PROSITE" id="PS00028">
    <property type="entry name" value="ZINC_FINGER_C2H2_1"/>
    <property type="match status" value="3"/>
</dbReference>
<evidence type="ECO:0000256" key="4">
    <source>
        <dbReference type="PROSITE-ProRule" id="PRU00042"/>
    </source>
</evidence>
<dbReference type="PANTHER" id="PTHR23235">
    <property type="entry name" value="KRUEPPEL-LIKE TRANSCRIPTION FACTOR"/>
    <property type="match status" value="1"/>
</dbReference>
<dbReference type="PROSITE" id="PS50157">
    <property type="entry name" value="ZINC_FINGER_C2H2_2"/>
    <property type="match status" value="3"/>
</dbReference>
<evidence type="ECO:0000256" key="6">
    <source>
        <dbReference type="SAM" id="MobiDB-lite"/>
    </source>
</evidence>
<feature type="region of interest" description="Disordered" evidence="6">
    <location>
        <begin position="600"/>
        <end position="649"/>
    </location>
</feature>
<keyword evidence="1" id="KW-0479">Metal-binding</keyword>
<keyword evidence="3" id="KW-0862">Zinc</keyword>
<reference evidence="9" key="2">
    <citation type="submission" date="2025-08" db="UniProtKB">
        <authorList>
            <consortium name="RefSeq"/>
        </authorList>
    </citation>
    <scope>IDENTIFICATION</scope>
    <source>
        <tissue evidence="9">Adult</tissue>
    </source>
</reference>
<evidence type="ECO:0000259" key="7">
    <source>
        <dbReference type="PROSITE" id="PS50157"/>
    </source>
</evidence>
<evidence type="ECO:0000313" key="8">
    <source>
        <dbReference type="Proteomes" id="UP001652620"/>
    </source>
</evidence>
<dbReference type="SMART" id="SM00355">
    <property type="entry name" value="ZnF_C2H2"/>
    <property type="match status" value="3"/>
</dbReference>
<gene>
    <name evidence="9" type="primary">LOC105225844</name>
</gene>
<dbReference type="Proteomes" id="UP001652620">
    <property type="component" value="Chromosome 2"/>
</dbReference>
<keyword evidence="2 4" id="KW-0863">Zinc-finger</keyword>
<feature type="compositionally biased region" description="Polar residues" evidence="6">
    <location>
        <begin position="609"/>
        <end position="649"/>
    </location>
</feature>
<protein>
    <submittedName>
        <fullName evidence="9">Transcription factor Sp4</fullName>
    </submittedName>
</protein>
<name>A0ABM3J2X0_BACDO</name>
<keyword evidence="5" id="KW-0175">Coiled coil</keyword>
<evidence type="ECO:0000256" key="5">
    <source>
        <dbReference type="SAM" id="Coils"/>
    </source>
</evidence>
<sequence>MIQYKNSALGGTTVNTSANNTAGQSSTSTPTQGLQQQTSAAPNAQVKATFVNATPTAQGITANGNNNVPLQQIINLQQLPQQFVQTSGSAQQQAHAIPGQNMFQIVQPMQTVTIDGQEAIFIPNLNAAQLATAAQPINFNGQQAFITPNGQIVRAPTAGPPPTAMQLQPGPQFIHGLGQAMQLPPGVGSGEQTLFTIPGTNIQVPVVNAAVQQQHILQQQQQQQSQTQSTTNTSNTNTSNSGNTCSTQPPTSATQVPTSSTQTTTLPSTITIPGTNIQIPTSVAASNGLLGNLSNLLGNNTIKLENGQTLQNVQIRPAGATANSNQAGIPQFIQFPHALQQPAAQTLQQTVAVQVPIQTGGGQTIYQTVHVPLHQLNAAGLPNMMPAQALPMSAALPPTQMQIIPQFAQIAQIVTPNGQIQQVQLAPLNAMSYSQLPPNANIIHIQQPQAQTTSTNQQQQAAAAAAAAQAAASAQHQQQHQQQVAQQQQQQQQLLNALSAASESGIQLPTNQSITITNAQGQQVTVIPAQQLQQLRTASAPTAPGTTPNLIQLQQLPGIQALPIQNIPGIGQVQIIQANHLPPQLQGSFQHVILPQQLQQQQQMQLQPNTGTVPNATQSSLPQTGTTSSTASTNLVQPKTEPQSPSQVQHTLITNIKQEPPDPSQTPQQIKWVVPHNMTVNMQPLQSQQQQTDQSQQHSSNESATTTSSLPTSIQITAVPQTPSFTITPTNQTRTTMLKTLPTTMTAVSGMASQNNTIMTPNTTVTSSGGGTQITIATAPAALAHQLQQQQQQQSQLQALQTQLNTANAATTTTVPASATTSVNVNINVNDVSAGNSTSTTNSGIGTISGINSSVGVNMVGGLEIKPRLKRVACTCPNCTEGEKHADRKRQHICHIPGCSKVYGKTSHLRAHLRWHTGERPFVCSWLFCGKRFTRSDELQRHRRTHTGEKRFQCRECNKKFMRSDHLSKHIKTHFKVRSPLDLMELNMKQEDKSHSQRMSENGSDIQNSGATSNAPKSITTANGMLTIELSNSAVSNVTSTISGNAGVNGSGVAMQIAQSAEDDDEDGTSGSYVDDDIDDDDDELDDDIDSTGDEEKMTITVSEIGDNSN</sequence>
<evidence type="ECO:0000256" key="2">
    <source>
        <dbReference type="ARBA" id="ARBA00022771"/>
    </source>
</evidence>
<dbReference type="GeneID" id="105225844"/>
<dbReference type="PANTHER" id="PTHR23235:SF165">
    <property type="entry name" value="TRANSCRIPTION FACTOR BTD"/>
    <property type="match status" value="1"/>
</dbReference>
<proteinExistence type="predicted"/>
<evidence type="ECO:0000256" key="3">
    <source>
        <dbReference type="ARBA" id="ARBA00022833"/>
    </source>
</evidence>
<feature type="region of interest" description="Disordered" evidence="6">
    <location>
        <begin position="990"/>
        <end position="1018"/>
    </location>
</feature>
<evidence type="ECO:0000313" key="9">
    <source>
        <dbReference type="RefSeq" id="XP_049303582.1"/>
    </source>
</evidence>
<dbReference type="RefSeq" id="XP_049303582.1">
    <property type="nucleotide sequence ID" value="XM_049447625.1"/>
</dbReference>
<evidence type="ECO:0000256" key="1">
    <source>
        <dbReference type="ARBA" id="ARBA00022723"/>
    </source>
</evidence>
<dbReference type="Gene3D" id="3.30.160.60">
    <property type="entry name" value="Classic Zinc Finger"/>
    <property type="match status" value="3"/>
</dbReference>
<feature type="domain" description="C2H2-type" evidence="7">
    <location>
        <begin position="952"/>
        <end position="979"/>
    </location>
</feature>
<dbReference type="SUPFAM" id="SSF57667">
    <property type="entry name" value="beta-beta-alpha zinc fingers"/>
    <property type="match status" value="2"/>
</dbReference>
<accession>A0ABM3J2X0</accession>
<feature type="compositionally biased region" description="Polar residues" evidence="6">
    <location>
        <begin position="1100"/>
        <end position="1110"/>
    </location>
</feature>
<feature type="region of interest" description="Disordered" evidence="6">
    <location>
        <begin position="222"/>
        <end position="269"/>
    </location>
</feature>
<reference evidence="8" key="1">
    <citation type="submission" date="2025-05" db="UniProtKB">
        <authorList>
            <consortium name="RefSeq"/>
        </authorList>
    </citation>
    <scope>NUCLEOTIDE SEQUENCE [LARGE SCALE GENOMIC DNA]</scope>
</reference>
<feature type="region of interest" description="Disordered" evidence="6">
    <location>
        <begin position="684"/>
        <end position="714"/>
    </location>
</feature>
<dbReference type="Pfam" id="PF00096">
    <property type="entry name" value="zf-C2H2"/>
    <property type="match status" value="2"/>
</dbReference>
<keyword evidence="8" id="KW-1185">Reference proteome</keyword>
<dbReference type="InterPro" id="IPR013087">
    <property type="entry name" value="Znf_C2H2_type"/>
</dbReference>
<feature type="coiled-coil region" evidence="5">
    <location>
        <begin position="783"/>
        <end position="810"/>
    </location>
</feature>
<feature type="compositionally biased region" description="Acidic residues" evidence="6">
    <location>
        <begin position="1061"/>
        <end position="1093"/>
    </location>
</feature>
<feature type="domain" description="C2H2-type" evidence="7">
    <location>
        <begin position="892"/>
        <end position="921"/>
    </location>
</feature>
<feature type="compositionally biased region" description="Polar residues" evidence="6">
    <location>
        <begin position="701"/>
        <end position="714"/>
    </location>
</feature>
<dbReference type="InterPro" id="IPR036236">
    <property type="entry name" value="Znf_C2H2_sf"/>
</dbReference>
<feature type="domain" description="C2H2-type" evidence="7">
    <location>
        <begin position="922"/>
        <end position="951"/>
    </location>
</feature>
<feature type="compositionally biased region" description="Low complexity" evidence="6">
    <location>
        <begin position="684"/>
        <end position="700"/>
    </location>
</feature>
<feature type="region of interest" description="Disordered" evidence="6">
    <location>
        <begin position="1060"/>
        <end position="1110"/>
    </location>
</feature>
<feature type="compositionally biased region" description="Polar residues" evidence="6">
    <location>
        <begin position="997"/>
        <end position="1018"/>
    </location>
</feature>
<feature type="region of interest" description="Disordered" evidence="6">
    <location>
        <begin position="1"/>
        <end position="41"/>
    </location>
</feature>
<organism evidence="8 9">
    <name type="scientific">Bactrocera dorsalis</name>
    <name type="common">Oriental fruit fly</name>
    <name type="synonym">Dacus dorsalis</name>
    <dbReference type="NCBI Taxonomy" id="27457"/>
    <lineage>
        <taxon>Eukaryota</taxon>
        <taxon>Metazoa</taxon>
        <taxon>Ecdysozoa</taxon>
        <taxon>Arthropoda</taxon>
        <taxon>Hexapoda</taxon>
        <taxon>Insecta</taxon>
        <taxon>Pterygota</taxon>
        <taxon>Neoptera</taxon>
        <taxon>Endopterygota</taxon>
        <taxon>Diptera</taxon>
        <taxon>Brachycera</taxon>
        <taxon>Muscomorpha</taxon>
        <taxon>Tephritoidea</taxon>
        <taxon>Tephritidae</taxon>
        <taxon>Bactrocera</taxon>
        <taxon>Bactrocera</taxon>
    </lineage>
</organism>